<gene>
    <name evidence="1" type="ORF">NTEN_LOCUS15841</name>
</gene>
<organism evidence="1 2">
    <name type="scientific">Nesidiocoris tenuis</name>
    <dbReference type="NCBI Taxonomy" id="355587"/>
    <lineage>
        <taxon>Eukaryota</taxon>
        <taxon>Metazoa</taxon>
        <taxon>Ecdysozoa</taxon>
        <taxon>Arthropoda</taxon>
        <taxon>Hexapoda</taxon>
        <taxon>Insecta</taxon>
        <taxon>Pterygota</taxon>
        <taxon>Neoptera</taxon>
        <taxon>Paraneoptera</taxon>
        <taxon>Hemiptera</taxon>
        <taxon>Heteroptera</taxon>
        <taxon>Panheteroptera</taxon>
        <taxon>Cimicomorpha</taxon>
        <taxon>Miridae</taxon>
        <taxon>Dicyphina</taxon>
        <taxon>Nesidiocoris</taxon>
    </lineage>
</organism>
<evidence type="ECO:0000313" key="1">
    <source>
        <dbReference type="EMBL" id="CAB0010846.1"/>
    </source>
</evidence>
<evidence type="ECO:0000313" key="2">
    <source>
        <dbReference type="Proteomes" id="UP000479000"/>
    </source>
</evidence>
<dbReference type="EMBL" id="CADCXU010023348">
    <property type="protein sequence ID" value="CAB0010846.1"/>
    <property type="molecule type" value="Genomic_DNA"/>
</dbReference>
<keyword evidence="2" id="KW-1185">Reference proteome</keyword>
<sequence length="88" mass="9555">MQINEISIKIFILKLLRKFSYESDNTGLDNTGGKVTRSSAQLVVLESPLAVNSESSGSCGTWPPIGNRFERLPTVSRLSIASSGQILE</sequence>
<feature type="non-terminal residue" evidence="1">
    <location>
        <position position="88"/>
    </location>
</feature>
<protein>
    <submittedName>
        <fullName evidence="1">Uncharacterized protein</fullName>
    </submittedName>
</protein>
<reference evidence="1 2" key="1">
    <citation type="submission" date="2020-02" db="EMBL/GenBank/DDBJ databases">
        <authorList>
            <person name="Ferguson B K."/>
        </authorList>
    </citation>
    <scope>NUCLEOTIDE SEQUENCE [LARGE SCALE GENOMIC DNA]</scope>
</reference>
<dbReference type="AlphaFoldDB" id="A0A6H5H167"/>
<accession>A0A6H5H167</accession>
<name>A0A6H5H167_9HEMI</name>
<proteinExistence type="predicted"/>
<dbReference type="Proteomes" id="UP000479000">
    <property type="component" value="Unassembled WGS sequence"/>
</dbReference>